<evidence type="ECO:0000313" key="1">
    <source>
        <dbReference type="Proteomes" id="UP000095281"/>
    </source>
</evidence>
<protein>
    <submittedName>
        <fullName evidence="2">HDOD domain-containing protein</fullName>
    </submittedName>
</protein>
<name>A0A1I8BPN2_MELHA</name>
<dbReference type="WBParaSite" id="MhA1_Contig349.frz3.gene21">
    <property type="protein sequence ID" value="MhA1_Contig349.frz3.gene21"/>
    <property type="gene ID" value="MhA1_Contig349.frz3.gene21"/>
</dbReference>
<proteinExistence type="predicted"/>
<dbReference type="AlphaFoldDB" id="A0A1I8BPN2"/>
<accession>A0A1I8BPN2</accession>
<dbReference type="Proteomes" id="UP000095281">
    <property type="component" value="Unplaced"/>
</dbReference>
<evidence type="ECO:0000313" key="2">
    <source>
        <dbReference type="WBParaSite" id="MhA1_Contig349.frz3.gene21"/>
    </source>
</evidence>
<reference evidence="2" key="1">
    <citation type="submission" date="2016-11" db="UniProtKB">
        <authorList>
            <consortium name="WormBaseParasite"/>
        </authorList>
    </citation>
    <scope>IDENTIFICATION</scope>
</reference>
<keyword evidence="1" id="KW-1185">Reference proteome</keyword>
<sequence length="167" mass="18858">MISRKIEKIRLPIELIDEIANSLPLNLKWEDSRIIDRLTEVKIRFRHYRTNLGAKVKTKVGISSMNKLCNQSLNTIISISALLAEDQPIYATILQGIFIPPLFPLQDNISVIKGLVSNKLQSILAALTVGIDTIGQESVLSDLYRQLIENDFVKLQILITNINTLYT</sequence>
<organism evidence="1 2">
    <name type="scientific">Meloidogyne hapla</name>
    <name type="common">Root-knot nematode worm</name>
    <dbReference type="NCBI Taxonomy" id="6305"/>
    <lineage>
        <taxon>Eukaryota</taxon>
        <taxon>Metazoa</taxon>
        <taxon>Ecdysozoa</taxon>
        <taxon>Nematoda</taxon>
        <taxon>Chromadorea</taxon>
        <taxon>Rhabditida</taxon>
        <taxon>Tylenchina</taxon>
        <taxon>Tylenchomorpha</taxon>
        <taxon>Tylenchoidea</taxon>
        <taxon>Meloidogynidae</taxon>
        <taxon>Meloidogyninae</taxon>
        <taxon>Meloidogyne</taxon>
    </lineage>
</organism>